<dbReference type="SUPFAM" id="SSF49879">
    <property type="entry name" value="SMAD/FHA domain"/>
    <property type="match status" value="1"/>
</dbReference>
<proteinExistence type="predicted"/>
<keyword evidence="1" id="KW-0175">Coiled coil</keyword>
<dbReference type="InterPro" id="IPR001138">
    <property type="entry name" value="Zn2Cys6_DnaBD"/>
</dbReference>
<evidence type="ECO:0000256" key="1">
    <source>
        <dbReference type="SAM" id="Coils"/>
    </source>
</evidence>
<dbReference type="EMBL" id="SELW01000331">
    <property type="protein sequence ID" value="TID29172.1"/>
    <property type="molecule type" value="Genomic_DNA"/>
</dbReference>
<dbReference type="SMART" id="SM00240">
    <property type="entry name" value="FHA"/>
    <property type="match status" value="1"/>
</dbReference>
<dbReference type="Gene3D" id="2.60.200.20">
    <property type="match status" value="1"/>
</dbReference>
<dbReference type="Pfam" id="PF00172">
    <property type="entry name" value="Zn_clus"/>
    <property type="match status" value="1"/>
</dbReference>
<dbReference type="InterPro" id="IPR036864">
    <property type="entry name" value="Zn2-C6_fun-type_DNA-bd_sf"/>
</dbReference>
<evidence type="ECO:0000256" key="2">
    <source>
        <dbReference type="SAM" id="MobiDB-lite"/>
    </source>
</evidence>
<evidence type="ECO:0000259" key="3">
    <source>
        <dbReference type="PROSITE" id="PS50006"/>
    </source>
</evidence>
<dbReference type="Proteomes" id="UP000307173">
    <property type="component" value="Unassembled WGS sequence"/>
</dbReference>
<dbReference type="InterPro" id="IPR000253">
    <property type="entry name" value="FHA_dom"/>
</dbReference>
<evidence type="ECO:0000313" key="5">
    <source>
        <dbReference type="EMBL" id="TID29172.1"/>
    </source>
</evidence>
<dbReference type="PROSITE" id="PS50006">
    <property type="entry name" value="FHA_DOMAIN"/>
    <property type="match status" value="1"/>
</dbReference>
<comment type="caution">
    <text evidence="5">The sequence shown here is derived from an EMBL/GenBank/DDBJ whole genome shotgun (WGS) entry which is preliminary data.</text>
</comment>
<dbReference type="STRING" id="52247.A0A4T0X1Y5"/>
<dbReference type="OrthoDB" id="687730at2759"/>
<feature type="domain" description="FHA" evidence="3">
    <location>
        <begin position="134"/>
        <end position="190"/>
    </location>
</feature>
<dbReference type="GO" id="GO:0008270">
    <property type="term" value="F:zinc ion binding"/>
    <property type="evidence" value="ECO:0007669"/>
    <property type="project" value="InterPro"/>
</dbReference>
<dbReference type="Pfam" id="PF00498">
    <property type="entry name" value="FHA"/>
    <property type="match status" value="1"/>
</dbReference>
<reference evidence="5 6" key="1">
    <citation type="journal article" date="2019" name="Front. Genet.">
        <title>Whole-Genome Sequencing of the Opportunistic Yeast Pathogen Candida inconspicua Uncovers Its Hybrid Origin.</title>
        <authorList>
            <person name="Mixao V."/>
            <person name="Hansen A.P."/>
            <person name="Saus E."/>
            <person name="Boekhout T."/>
            <person name="Lass-Florl C."/>
            <person name="Gabaldon T."/>
        </authorList>
    </citation>
    <scope>NUCLEOTIDE SEQUENCE [LARGE SCALE GENOMIC DNA]</scope>
    <source>
        <strain evidence="5 6">CBS 180</strain>
    </source>
</reference>
<name>A0A4T0X1Y5_9ASCO</name>
<evidence type="ECO:0000259" key="4">
    <source>
        <dbReference type="PROSITE" id="PS50048"/>
    </source>
</evidence>
<dbReference type="InterPro" id="IPR052400">
    <property type="entry name" value="Zn2-C6_fungal_TF"/>
</dbReference>
<evidence type="ECO:0000313" key="6">
    <source>
        <dbReference type="Proteomes" id="UP000307173"/>
    </source>
</evidence>
<feature type="region of interest" description="Disordered" evidence="2">
    <location>
        <begin position="68"/>
        <end position="98"/>
    </location>
</feature>
<dbReference type="InterPro" id="IPR008984">
    <property type="entry name" value="SMAD_FHA_dom_sf"/>
</dbReference>
<feature type="region of interest" description="Disordered" evidence="2">
    <location>
        <begin position="477"/>
        <end position="521"/>
    </location>
</feature>
<organism evidence="5 6">
    <name type="scientific">Pichia inconspicua</name>
    <dbReference type="NCBI Taxonomy" id="52247"/>
    <lineage>
        <taxon>Eukaryota</taxon>
        <taxon>Fungi</taxon>
        <taxon>Dikarya</taxon>
        <taxon>Ascomycota</taxon>
        <taxon>Saccharomycotina</taxon>
        <taxon>Pichiomycetes</taxon>
        <taxon>Pichiales</taxon>
        <taxon>Pichiaceae</taxon>
        <taxon>Pichia</taxon>
    </lineage>
</organism>
<dbReference type="PROSITE" id="PS50048">
    <property type="entry name" value="ZN2_CY6_FUNGAL_2"/>
    <property type="match status" value="1"/>
</dbReference>
<dbReference type="PANTHER" id="PTHR47657">
    <property type="entry name" value="STEROL REGULATORY ELEMENT-BINDING PROTEIN ECM22"/>
    <property type="match status" value="1"/>
</dbReference>
<evidence type="ECO:0008006" key="7">
    <source>
        <dbReference type="Google" id="ProtNLM"/>
    </source>
</evidence>
<protein>
    <recommendedName>
        <fullName evidence="7">FHA domain-containing protein</fullName>
    </recommendedName>
</protein>
<dbReference type="PANTHER" id="PTHR47657:SF7">
    <property type="entry name" value="STEROL REGULATORY ELEMENT-BINDING PROTEIN ECM22"/>
    <property type="match status" value="1"/>
</dbReference>
<dbReference type="PROSITE" id="PS00463">
    <property type="entry name" value="ZN2_CY6_FUNGAL_1"/>
    <property type="match status" value="1"/>
</dbReference>
<dbReference type="SUPFAM" id="SSF57701">
    <property type="entry name" value="Zn2/Cys6 DNA-binding domain"/>
    <property type="match status" value="1"/>
</dbReference>
<accession>A0A4T0X1Y5</accession>
<feature type="domain" description="Zn(2)-C6 fungal-type" evidence="4">
    <location>
        <begin position="546"/>
        <end position="576"/>
    </location>
</feature>
<feature type="coiled-coil region" evidence="1">
    <location>
        <begin position="382"/>
        <end position="468"/>
    </location>
</feature>
<dbReference type="SMART" id="SM00066">
    <property type="entry name" value="GAL4"/>
    <property type="match status" value="1"/>
</dbReference>
<sequence>MEEIHAIRIKYSKFASPVEIDRNRILKFNKRRRQNKTVIKGSGFNHHPVPIQDTIDNNGSNTGIINVNANSNSDINKIGTDSGKSTKQSQSQAQAQAYPPPKLSTTIYVLKLVSPDQPNEYLKVLNIPQAPQSLKIGRQNTPKTTNKITDGFFDSRVLSRNHAELFVKDKMLYIRDLKSSNGTFINDAKLEPYEDYKLNINDKIDLGTTLESQMAHRKITCIVKEFNQISLKKFQELVDEILNKDDMMSQKLELFNTTLDALLFGEIVDDIAIGGDIANDDLFSLIGDTDDDNQVLQNSKSDNTNVSQIKFKSGVDSKTQDPQEIIKKLIVTVNNEYIQQQRLKGINNFLKNYNNSLAGYESTSIFRLYDKLLRSSQSSISTRNDEDKYHKMEDQVRKAQHELELVRRHLSTAQSKEKEMAVKLLENEELRKSLHSSQKVIDTLRQELQQVREEYETVQLKLKEKEDKELMIIESTTTESQSVNNEDNTINTEDVVPSDNTTDTNEVVHTGSGTRNTTSVPSSVLHINDFTRVKKTRKKHRNSKYGCTNCKRRQIKCDEYLPICGNCQRRDDACSYLFMHADDFQRLMRLKSEEEKNRVENSTQDSYHHTIERVTPKKKLQNQKSFGVVNTAPANESKYDYGFDVSEDKFNEAFDNIQRKDPELITQALSSIGDSNKSVVNADLIGKSVLHTYGGGLLKKFDGDAEIMESSDSYSSTDYEDEEYNAFDFDQDVKKDSNTEPNSGLFSYIANEDVVEHPSSTFQLDGTLPDQPYIQYSPSVNKIDPPEITSGSLKEYFGEPTVIPYNSRGSHVNFIDLLAIKDSLKNKNDYTLKRPGFYTNHQTESSTFIEDQANNSPSDTESLSDYSSDCGLGNSRVVNVNFKLHRTSELDWLDPLLSKLINICGKCEQFSVELLSELTSLIHNEYISRYSQFSEAQREILLDGFIRLASCTIYHYNSGFRQSISVQQSKECCKYIGTFTAGMFSIAISENDRVKSEQIDIFKAYSKHLLLWAKYIVIPNYNYEILNEVNMKLNELKLSSVSQFNKKSWASCYTNLNIFLEKNSNFLRIYKERRSLLGYDKAYIIRMVNEWYQIFPHDLVNIVQYNVKDQDDEIRTVLYLTFLGLRYYLEALIPGVRSLVRNAFVGGDKLNNYGILNLISVYRTLKDKNLKVYAIYIIRLTSFFVLRYDRAHAILSKLYIPEFSSSEEMTAEERCTSLIENWKFSNVINEVQKASLNLKDGLYIEEYNFISVNQDQSTNLKDGNRIRFRSKQEMITDFERTNSGFFSGDYDPRKDPKSILSASKELSDFSSYANQVFTKHFVAYNSDYEVNSQTMRNCWMIENHIKMGT</sequence>
<gene>
    <name evidence="5" type="ORF">CANINC_002129</name>
</gene>
<feature type="region of interest" description="Disordered" evidence="2">
    <location>
        <begin position="847"/>
        <end position="866"/>
    </location>
</feature>
<dbReference type="GO" id="GO:0000981">
    <property type="term" value="F:DNA-binding transcription factor activity, RNA polymerase II-specific"/>
    <property type="evidence" value="ECO:0007669"/>
    <property type="project" value="InterPro"/>
</dbReference>
<feature type="compositionally biased region" description="Low complexity" evidence="2">
    <location>
        <begin position="85"/>
        <end position="97"/>
    </location>
</feature>
<keyword evidence="6" id="KW-1185">Reference proteome</keyword>
<dbReference type="Gene3D" id="4.10.240.10">
    <property type="entry name" value="Zn(2)-C6 fungal-type DNA-binding domain"/>
    <property type="match status" value="1"/>
</dbReference>
<dbReference type="CDD" id="cd00067">
    <property type="entry name" value="GAL4"/>
    <property type="match status" value="1"/>
</dbReference>